<feature type="domain" description="Glycosyl transferase family 28 C-terminal" evidence="3">
    <location>
        <begin position="528"/>
        <end position="662"/>
    </location>
</feature>
<dbReference type="Pfam" id="PF04101">
    <property type="entry name" value="Glyco_tran_28_C"/>
    <property type="match status" value="1"/>
</dbReference>
<dbReference type="RefSeq" id="WP_202952357.1">
    <property type="nucleotide sequence ID" value="NZ_JAPCID010000049.1"/>
</dbReference>
<evidence type="ECO:0000313" key="5">
    <source>
        <dbReference type="Proteomes" id="UP001147700"/>
    </source>
</evidence>
<organism evidence="4 5">
    <name type="scientific">Solirubrobacter deserti</name>
    <dbReference type="NCBI Taxonomy" id="2282478"/>
    <lineage>
        <taxon>Bacteria</taxon>
        <taxon>Bacillati</taxon>
        <taxon>Actinomycetota</taxon>
        <taxon>Thermoleophilia</taxon>
        <taxon>Solirubrobacterales</taxon>
        <taxon>Solirubrobacteraceae</taxon>
        <taxon>Solirubrobacter</taxon>
    </lineage>
</organism>
<evidence type="ECO:0000256" key="1">
    <source>
        <dbReference type="ARBA" id="ARBA00022559"/>
    </source>
</evidence>
<dbReference type="InterPro" id="IPR000073">
    <property type="entry name" value="AB_hydrolase_1"/>
</dbReference>
<dbReference type="SUPFAM" id="SSF53474">
    <property type="entry name" value="alpha/beta-Hydrolases"/>
    <property type="match status" value="1"/>
</dbReference>
<dbReference type="PANTHER" id="PTHR43433">
    <property type="entry name" value="HYDROLASE, ALPHA/BETA FOLD FAMILY PROTEIN"/>
    <property type="match status" value="1"/>
</dbReference>
<dbReference type="Proteomes" id="UP001147700">
    <property type="component" value="Unassembled WGS sequence"/>
</dbReference>
<dbReference type="Pfam" id="PF00561">
    <property type="entry name" value="Abhydrolase_1"/>
    <property type="match status" value="1"/>
</dbReference>
<dbReference type="PANTHER" id="PTHR43433:SF5">
    <property type="entry name" value="AB HYDROLASE-1 DOMAIN-CONTAINING PROTEIN"/>
    <property type="match status" value="1"/>
</dbReference>
<dbReference type="SUPFAM" id="SSF53756">
    <property type="entry name" value="UDP-Glycosyltransferase/glycogen phosphorylase"/>
    <property type="match status" value="1"/>
</dbReference>
<dbReference type="GO" id="GO:0016787">
    <property type="term" value="F:hydrolase activity"/>
    <property type="evidence" value="ECO:0007669"/>
    <property type="project" value="UniProtKB-KW"/>
</dbReference>
<dbReference type="PRINTS" id="PR00412">
    <property type="entry name" value="EPOXHYDRLASE"/>
</dbReference>
<sequence length="689" mass="77109">MSRARHPNHEGYVTRNGVRLFYEVSGSGRDTILLLPTWSIIHSRLWKAQIAYLARHFRVITFDGRGNGKSDRPPGVEAYAEAEFAADALAVLDATETREAFLAGLSCGALWATLLAANHPERVRGVAYIGPSTSLAPNHPERAICARFEEDLTGSTDPWAKYNRHYWRKDYRGFLEFFFGEMFTEPHSTKQIEDCIEWALETDPETLANTMSALSLCRLESFEDTVSRIQCPVLVIHGDDDRIRPHAQGAALAEATGGRLVTMEGVGHGPQARKPVEVNRLLYEFAGGQPPRRVRSKRPRALFVSSPIGLGHARRDVAIAQDLRRLHPDLDIDWLAQNPVTRVLEAEGERIHPASAHLANESAHFESESAEHDLHCFQAWRRMDEILIANFMVFHDVVEAQDYDLWIGDEAWELDYFLHENPSLKRAPYVWLTDFVGWLPVDGEAALTADYNAEMIEHIDRHPGLRDRALFVGEPDDVVPDAFGADLPLIRDWTERHFDFPGYVTGFAPVPDRERLRSALGYGPEPVCLVTVGGSGVGGALLRSVIAAYPLARERVPGLRMIVVAGPRIDPATLPPHPGLEIRAYVRDLYQHLAACDLAVVQGGLTTAMELTANQRPFLAFPLRHHFEQNFHVRHRLERYGAGRFMDFETDGPEQIADAIAQEIGRQPEYLAVDTYGATRAAALISDLL</sequence>
<reference evidence="4" key="1">
    <citation type="submission" date="2022-10" db="EMBL/GenBank/DDBJ databases">
        <title>The WGS of Solirubrobacter sp. CPCC 204708.</title>
        <authorList>
            <person name="Jiang Z."/>
        </authorList>
    </citation>
    <scope>NUCLEOTIDE SEQUENCE</scope>
    <source>
        <strain evidence="4">CPCC 204708</strain>
    </source>
</reference>
<keyword evidence="5" id="KW-1185">Reference proteome</keyword>
<dbReference type="InterPro" id="IPR000639">
    <property type="entry name" value="Epox_hydrolase-like"/>
</dbReference>
<dbReference type="EMBL" id="JAPCID010000049">
    <property type="protein sequence ID" value="MDA0141064.1"/>
    <property type="molecule type" value="Genomic_DNA"/>
</dbReference>
<dbReference type="InterPro" id="IPR050471">
    <property type="entry name" value="AB_hydrolase"/>
</dbReference>
<accession>A0ABT4RR60</accession>
<protein>
    <submittedName>
        <fullName evidence="4">Alpha/beta fold hydrolase</fullName>
    </submittedName>
</protein>
<feature type="domain" description="AB hydrolase-1" evidence="2">
    <location>
        <begin position="34"/>
        <end position="271"/>
    </location>
</feature>
<dbReference type="InterPro" id="IPR029058">
    <property type="entry name" value="AB_hydrolase_fold"/>
</dbReference>
<keyword evidence="1" id="KW-0575">Peroxidase</keyword>
<dbReference type="InterPro" id="IPR007235">
    <property type="entry name" value="Glyco_trans_28_C"/>
</dbReference>
<proteinExistence type="predicted"/>
<gene>
    <name evidence="4" type="ORF">OJ962_26440</name>
</gene>
<evidence type="ECO:0000259" key="3">
    <source>
        <dbReference type="Pfam" id="PF04101"/>
    </source>
</evidence>
<dbReference type="Gene3D" id="3.40.50.2000">
    <property type="entry name" value="Glycogen Phosphorylase B"/>
    <property type="match status" value="1"/>
</dbReference>
<evidence type="ECO:0000259" key="2">
    <source>
        <dbReference type="Pfam" id="PF00561"/>
    </source>
</evidence>
<keyword evidence="1" id="KW-0560">Oxidoreductase</keyword>
<comment type="caution">
    <text evidence="4">The sequence shown here is derived from an EMBL/GenBank/DDBJ whole genome shotgun (WGS) entry which is preliminary data.</text>
</comment>
<evidence type="ECO:0000313" key="4">
    <source>
        <dbReference type="EMBL" id="MDA0141064.1"/>
    </source>
</evidence>
<name>A0ABT4RR60_9ACTN</name>
<keyword evidence="4" id="KW-0378">Hydrolase</keyword>
<dbReference type="Gene3D" id="3.40.50.1820">
    <property type="entry name" value="alpha/beta hydrolase"/>
    <property type="match status" value="1"/>
</dbReference>